<accession>A0AA37QC62</accession>
<keyword evidence="1" id="KW-0472">Membrane</keyword>
<gene>
    <name evidence="2" type="ORF">rosag_41000</name>
</gene>
<evidence type="ECO:0000256" key="1">
    <source>
        <dbReference type="SAM" id="Phobius"/>
    </source>
</evidence>
<dbReference type="Proteomes" id="UP001161325">
    <property type="component" value="Unassembled WGS sequence"/>
</dbReference>
<name>A0AA37QC62_9BACT</name>
<organism evidence="2 3">
    <name type="scientific">Roseisolibacter agri</name>
    <dbReference type="NCBI Taxonomy" id="2014610"/>
    <lineage>
        <taxon>Bacteria</taxon>
        <taxon>Pseudomonadati</taxon>
        <taxon>Gemmatimonadota</taxon>
        <taxon>Gemmatimonadia</taxon>
        <taxon>Gemmatimonadales</taxon>
        <taxon>Gemmatimonadaceae</taxon>
        <taxon>Roseisolibacter</taxon>
    </lineage>
</organism>
<reference evidence="2" key="1">
    <citation type="submission" date="2022-08" db="EMBL/GenBank/DDBJ databases">
        <title>Draft genome sequencing of Roseisolibacter agri AW1220.</title>
        <authorList>
            <person name="Tobiishi Y."/>
            <person name="Tonouchi A."/>
        </authorList>
    </citation>
    <scope>NUCLEOTIDE SEQUENCE</scope>
    <source>
        <strain evidence="2">AW1220</strain>
    </source>
</reference>
<feature type="transmembrane region" description="Helical" evidence="1">
    <location>
        <begin position="53"/>
        <end position="77"/>
    </location>
</feature>
<dbReference type="EMBL" id="BRXS01000006">
    <property type="protein sequence ID" value="GLC27587.1"/>
    <property type="molecule type" value="Genomic_DNA"/>
</dbReference>
<keyword evidence="3" id="KW-1185">Reference proteome</keyword>
<protein>
    <submittedName>
        <fullName evidence="2">Uncharacterized protein</fullName>
    </submittedName>
</protein>
<sequence>MASNPDRGRNVAIGCFMVPLGAASGGMTGVLVSKIVAWITKAPSCSGIPSCDWYVYAGWGALLGALSLPALVSWRLLQSAPPRDIPSNTNRS</sequence>
<keyword evidence="1" id="KW-1133">Transmembrane helix</keyword>
<feature type="transmembrane region" description="Helical" evidence="1">
    <location>
        <begin position="12"/>
        <end position="33"/>
    </location>
</feature>
<evidence type="ECO:0000313" key="2">
    <source>
        <dbReference type="EMBL" id="GLC27587.1"/>
    </source>
</evidence>
<proteinExistence type="predicted"/>
<dbReference type="RefSeq" id="WP_284352023.1">
    <property type="nucleotide sequence ID" value="NZ_BRXS01000006.1"/>
</dbReference>
<dbReference type="AlphaFoldDB" id="A0AA37QC62"/>
<evidence type="ECO:0000313" key="3">
    <source>
        <dbReference type="Proteomes" id="UP001161325"/>
    </source>
</evidence>
<keyword evidence="1" id="KW-0812">Transmembrane</keyword>
<comment type="caution">
    <text evidence="2">The sequence shown here is derived from an EMBL/GenBank/DDBJ whole genome shotgun (WGS) entry which is preliminary data.</text>
</comment>